<dbReference type="EMBL" id="KQ990562">
    <property type="protein sequence ID" value="KZV53022.1"/>
    <property type="molecule type" value="Genomic_DNA"/>
</dbReference>
<evidence type="ECO:0000313" key="3">
    <source>
        <dbReference type="Proteomes" id="UP000250235"/>
    </source>
</evidence>
<dbReference type="Proteomes" id="UP000250235">
    <property type="component" value="Unassembled WGS sequence"/>
</dbReference>
<protein>
    <submittedName>
        <fullName evidence="2">Uncharacterized protein</fullName>
    </submittedName>
</protein>
<proteinExistence type="predicted"/>
<feature type="compositionally biased region" description="Basic and acidic residues" evidence="1">
    <location>
        <begin position="60"/>
        <end position="76"/>
    </location>
</feature>
<reference evidence="2 3" key="1">
    <citation type="journal article" date="2015" name="Proc. Natl. Acad. Sci. U.S.A.">
        <title>The resurrection genome of Boea hygrometrica: A blueprint for survival of dehydration.</title>
        <authorList>
            <person name="Xiao L."/>
            <person name="Yang G."/>
            <person name="Zhang L."/>
            <person name="Yang X."/>
            <person name="Zhao S."/>
            <person name="Ji Z."/>
            <person name="Zhou Q."/>
            <person name="Hu M."/>
            <person name="Wang Y."/>
            <person name="Chen M."/>
            <person name="Xu Y."/>
            <person name="Jin H."/>
            <person name="Xiao X."/>
            <person name="Hu G."/>
            <person name="Bao F."/>
            <person name="Hu Y."/>
            <person name="Wan P."/>
            <person name="Li L."/>
            <person name="Deng X."/>
            <person name="Kuang T."/>
            <person name="Xiang C."/>
            <person name="Zhu J.K."/>
            <person name="Oliver M.J."/>
            <person name="He Y."/>
        </authorList>
    </citation>
    <scope>NUCLEOTIDE SEQUENCE [LARGE SCALE GENOMIC DNA]</scope>
    <source>
        <strain evidence="3">cv. XS01</strain>
    </source>
</reference>
<name>A0A2Z7D0N5_9LAMI</name>
<organism evidence="2 3">
    <name type="scientific">Dorcoceras hygrometricum</name>
    <dbReference type="NCBI Taxonomy" id="472368"/>
    <lineage>
        <taxon>Eukaryota</taxon>
        <taxon>Viridiplantae</taxon>
        <taxon>Streptophyta</taxon>
        <taxon>Embryophyta</taxon>
        <taxon>Tracheophyta</taxon>
        <taxon>Spermatophyta</taxon>
        <taxon>Magnoliopsida</taxon>
        <taxon>eudicotyledons</taxon>
        <taxon>Gunneridae</taxon>
        <taxon>Pentapetalae</taxon>
        <taxon>asterids</taxon>
        <taxon>lamiids</taxon>
        <taxon>Lamiales</taxon>
        <taxon>Gesneriaceae</taxon>
        <taxon>Didymocarpoideae</taxon>
        <taxon>Trichosporeae</taxon>
        <taxon>Loxocarpinae</taxon>
        <taxon>Dorcoceras</taxon>
    </lineage>
</organism>
<evidence type="ECO:0000256" key="1">
    <source>
        <dbReference type="SAM" id="MobiDB-lite"/>
    </source>
</evidence>
<evidence type="ECO:0000313" key="2">
    <source>
        <dbReference type="EMBL" id="KZV53022.1"/>
    </source>
</evidence>
<gene>
    <name evidence="2" type="ORF">F511_33175</name>
</gene>
<feature type="region of interest" description="Disordered" evidence="1">
    <location>
        <begin position="60"/>
        <end position="101"/>
    </location>
</feature>
<keyword evidence="3" id="KW-1185">Reference proteome</keyword>
<feature type="compositionally biased region" description="Polar residues" evidence="1">
    <location>
        <begin position="77"/>
        <end position="101"/>
    </location>
</feature>
<dbReference type="AlphaFoldDB" id="A0A2Z7D0N5"/>
<sequence>MDLARSVEEELTWSPVRHTSKEGYVNHRWEGRHRSMDPLMGRGITVEKYRMGRAQFNERMGVKHDPTRLPPDRHDGISSSTPSTTPRQATPNSAYVPTGGTTIVSGKGKYILIMNT</sequence>
<accession>A0A2Z7D0N5</accession>